<evidence type="ECO:0000256" key="3">
    <source>
        <dbReference type="ARBA" id="ARBA00022475"/>
    </source>
</evidence>
<dbReference type="InterPro" id="IPR003838">
    <property type="entry name" value="ABC3_permease_C"/>
</dbReference>
<evidence type="ECO:0000313" key="10">
    <source>
        <dbReference type="EMBL" id="MCO4292215.1"/>
    </source>
</evidence>
<organism evidence="10 11">
    <name type="scientific">Solitalea agri</name>
    <dbReference type="NCBI Taxonomy" id="2953739"/>
    <lineage>
        <taxon>Bacteria</taxon>
        <taxon>Pseudomonadati</taxon>
        <taxon>Bacteroidota</taxon>
        <taxon>Sphingobacteriia</taxon>
        <taxon>Sphingobacteriales</taxon>
        <taxon>Sphingobacteriaceae</taxon>
        <taxon>Solitalea</taxon>
    </lineage>
</organism>
<keyword evidence="5 7" id="KW-1133">Transmembrane helix</keyword>
<feature type="transmembrane region" description="Helical" evidence="7">
    <location>
        <begin position="271"/>
        <end position="295"/>
    </location>
</feature>
<evidence type="ECO:0000256" key="1">
    <source>
        <dbReference type="ARBA" id="ARBA00004651"/>
    </source>
</evidence>
<dbReference type="GO" id="GO:0098797">
    <property type="term" value="C:plasma membrane protein complex"/>
    <property type="evidence" value="ECO:0007669"/>
    <property type="project" value="TreeGrafter"/>
</dbReference>
<accession>A0A9X2F155</accession>
<dbReference type="InterPro" id="IPR051447">
    <property type="entry name" value="Lipoprotein-release_system"/>
</dbReference>
<evidence type="ECO:0000256" key="2">
    <source>
        <dbReference type="ARBA" id="ARBA00005236"/>
    </source>
</evidence>
<evidence type="ECO:0000313" key="11">
    <source>
        <dbReference type="Proteomes" id="UP001155182"/>
    </source>
</evidence>
<dbReference type="AlphaFoldDB" id="A0A9X2F155"/>
<dbReference type="Pfam" id="PF12704">
    <property type="entry name" value="MacB_PCD"/>
    <property type="match status" value="1"/>
</dbReference>
<keyword evidence="4 7" id="KW-0812">Transmembrane</keyword>
<comment type="caution">
    <text evidence="10">The sequence shown here is derived from an EMBL/GenBank/DDBJ whole genome shotgun (WGS) entry which is preliminary data.</text>
</comment>
<dbReference type="RefSeq" id="WP_252586498.1">
    <property type="nucleotide sequence ID" value="NZ_JAMWYS010000024.1"/>
</dbReference>
<evidence type="ECO:0000256" key="4">
    <source>
        <dbReference type="ARBA" id="ARBA00022692"/>
    </source>
</evidence>
<reference evidence="10" key="1">
    <citation type="submission" date="2022-06" db="EMBL/GenBank/DDBJ databases">
        <title>Solitalea sp. MAHUQ-68 isolated from rhizospheric soil.</title>
        <authorList>
            <person name="Huq M.A."/>
        </authorList>
    </citation>
    <scope>NUCLEOTIDE SEQUENCE</scope>
    <source>
        <strain evidence="10">MAHUQ-68</strain>
    </source>
</reference>
<keyword evidence="6 7" id="KW-0472">Membrane</keyword>
<sequence length="405" mass="45395">MNTELFIAKRISSSSQRTFSKVIVQVAITGIALGVAVMIASFAIVTGFKAEIRDKIIGFAGAIQLVKYDLSTSLENNAIRLNDKARQSIKNTPEITHVQSFATKTGIISTNGEIEGVVLKGVGTDFNWKFYADKMVEGNMLRLNNDSITNEVLLSKFTADRLKVKTGDNILMYFVQEPLRRRKFKIAGIFDLGIEELDKMYVLGDIKVVQRLNDWKNGEVGGYELAVNDYRKIDSLSKYIFENAGEDLAAYSARERFPAIFDWLALLDVNAIVILVLMLLVAGINMISALLILILERTNMIGLLKALGYTSWGIRKIFLYKASYLILRGMLIGNVLGIGFCLIQQKFRVISLDQQSYYMKFVPVEINWVTVGVLNIGTLIVCMLMLLVPSMLITRITPVKALRFK</sequence>
<gene>
    <name evidence="10" type="ORF">NF867_04985</name>
</gene>
<feature type="domain" description="ABC3 transporter permease C-terminal" evidence="8">
    <location>
        <begin position="272"/>
        <end position="398"/>
    </location>
</feature>
<proteinExistence type="inferred from homology"/>
<dbReference type="Pfam" id="PF02687">
    <property type="entry name" value="FtsX"/>
    <property type="match status" value="1"/>
</dbReference>
<comment type="similarity">
    <text evidence="2">Belongs to the ABC-4 integral membrane protein family. LolC/E subfamily.</text>
</comment>
<comment type="subcellular location">
    <subcellularLocation>
        <location evidence="1">Cell membrane</location>
        <topology evidence="1">Multi-pass membrane protein</topology>
    </subcellularLocation>
</comment>
<dbReference type="PANTHER" id="PTHR30489">
    <property type="entry name" value="LIPOPROTEIN-RELEASING SYSTEM TRANSMEMBRANE PROTEIN LOLE"/>
    <property type="match status" value="1"/>
</dbReference>
<feature type="transmembrane region" description="Helical" evidence="7">
    <location>
        <begin position="325"/>
        <end position="346"/>
    </location>
</feature>
<dbReference type="Proteomes" id="UP001155182">
    <property type="component" value="Unassembled WGS sequence"/>
</dbReference>
<name>A0A9X2F155_9SPHI</name>
<evidence type="ECO:0000259" key="8">
    <source>
        <dbReference type="Pfam" id="PF02687"/>
    </source>
</evidence>
<evidence type="ECO:0000256" key="6">
    <source>
        <dbReference type="ARBA" id="ARBA00023136"/>
    </source>
</evidence>
<keyword evidence="11" id="KW-1185">Reference proteome</keyword>
<protein>
    <submittedName>
        <fullName evidence="10">ABC transporter permease</fullName>
    </submittedName>
</protein>
<dbReference type="PANTHER" id="PTHR30489:SF0">
    <property type="entry name" value="LIPOPROTEIN-RELEASING SYSTEM TRANSMEMBRANE PROTEIN LOLE"/>
    <property type="match status" value="1"/>
</dbReference>
<evidence type="ECO:0000256" key="5">
    <source>
        <dbReference type="ARBA" id="ARBA00022989"/>
    </source>
</evidence>
<evidence type="ECO:0000256" key="7">
    <source>
        <dbReference type="SAM" id="Phobius"/>
    </source>
</evidence>
<keyword evidence="3" id="KW-1003">Cell membrane</keyword>
<dbReference type="GO" id="GO:0044874">
    <property type="term" value="P:lipoprotein localization to outer membrane"/>
    <property type="evidence" value="ECO:0007669"/>
    <property type="project" value="TreeGrafter"/>
</dbReference>
<feature type="domain" description="MacB-like periplasmic core" evidence="9">
    <location>
        <begin position="27"/>
        <end position="192"/>
    </location>
</feature>
<dbReference type="InterPro" id="IPR025857">
    <property type="entry name" value="MacB_PCD"/>
</dbReference>
<feature type="transmembrane region" description="Helical" evidence="7">
    <location>
        <begin position="366"/>
        <end position="388"/>
    </location>
</feature>
<feature type="transmembrane region" description="Helical" evidence="7">
    <location>
        <begin position="22"/>
        <end position="45"/>
    </location>
</feature>
<evidence type="ECO:0000259" key="9">
    <source>
        <dbReference type="Pfam" id="PF12704"/>
    </source>
</evidence>
<dbReference type="EMBL" id="JAMWYS010000024">
    <property type="protein sequence ID" value="MCO4292215.1"/>
    <property type="molecule type" value="Genomic_DNA"/>
</dbReference>